<evidence type="ECO:0000313" key="2">
    <source>
        <dbReference type="Proteomes" id="UP000263642"/>
    </source>
</evidence>
<organism evidence="1 2">
    <name type="scientific">Gimesia maris</name>
    <dbReference type="NCBI Taxonomy" id="122"/>
    <lineage>
        <taxon>Bacteria</taxon>
        <taxon>Pseudomonadati</taxon>
        <taxon>Planctomycetota</taxon>
        <taxon>Planctomycetia</taxon>
        <taxon>Planctomycetales</taxon>
        <taxon>Planctomycetaceae</taxon>
        <taxon>Gimesia</taxon>
    </lineage>
</organism>
<protein>
    <submittedName>
        <fullName evidence="1">Uncharacterized protein</fullName>
    </submittedName>
</protein>
<dbReference type="EMBL" id="DQAY01000189">
    <property type="protein sequence ID" value="HCO27055.1"/>
    <property type="molecule type" value="Genomic_DNA"/>
</dbReference>
<name>A0A3D3RE13_9PLAN</name>
<gene>
    <name evidence="1" type="ORF">DIT97_30110</name>
</gene>
<dbReference type="AlphaFoldDB" id="A0A3D3RE13"/>
<comment type="caution">
    <text evidence="1">The sequence shown here is derived from an EMBL/GenBank/DDBJ whole genome shotgun (WGS) entry which is preliminary data.</text>
</comment>
<dbReference type="Proteomes" id="UP000263642">
    <property type="component" value="Unassembled WGS sequence"/>
</dbReference>
<proteinExistence type="predicted"/>
<accession>A0A3D3RE13</accession>
<evidence type="ECO:0000313" key="1">
    <source>
        <dbReference type="EMBL" id="HCO27055.1"/>
    </source>
</evidence>
<sequence>MSTVFPEIQFGDQNQIVKSPTWFTWAYAFGRFLVENEQALEAGLIVVTSPCQSPLIGAVGLGALVKLLERQTNTTDNDKYFEQLFSLPTGTLVRWKPKRKARTKVFKLLKDRCRKKGIKMRQVSGSRKDSNASYFLTQQAALSYVVDSVEQTDPDLTHSLSRYPGAAIIEKISQDISPEQNWRNNLDDIVFAGPTGGHSSPKKQMTSTRLFYTESHGMGLHELLAVKEWIKNSQQTPHFSRFLNSSKNKKEIPQIVKKSRFVFYNSIDSFLRFTDRFESQVQVLVSSRNVDSNKLERLLGKLHSYKERAVPVAPEIMDQIPCPPVGLQLIDYGSKKKREKKW</sequence>
<reference evidence="1 2" key="1">
    <citation type="journal article" date="2018" name="Nat. Biotechnol.">
        <title>A standardized bacterial taxonomy based on genome phylogeny substantially revises the tree of life.</title>
        <authorList>
            <person name="Parks D.H."/>
            <person name="Chuvochina M."/>
            <person name="Waite D.W."/>
            <person name="Rinke C."/>
            <person name="Skarshewski A."/>
            <person name="Chaumeil P.A."/>
            <person name="Hugenholtz P."/>
        </authorList>
    </citation>
    <scope>NUCLEOTIDE SEQUENCE [LARGE SCALE GENOMIC DNA]</scope>
    <source>
        <strain evidence="1">UBA9375</strain>
    </source>
</reference>